<accession>A0A4Y9Y4M9</accession>
<sequence>MEHDRADLGLPDGGAGEQVAEMRLGDEGNTRLEYGHSLAGDDDSPPTLDCSCTGSTHDGMFEEFGLGIDLPDCTQWAEEVTQWSAWPGFTVYSELWQEVDWTVAGTDEAETSINWLEDLDWAGVLEDCQWSAVEEEVWGWLLNPEAFEAGLIGSQ</sequence>
<gene>
    <name evidence="1" type="ORF">EVJ58_g7455</name>
</gene>
<proteinExistence type="predicted"/>
<comment type="caution">
    <text evidence="1">The sequence shown here is derived from an EMBL/GenBank/DDBJ whole genome shotgun (WGS) entry which is preliminary data.</text>
</comment>
<dbReference type="Proteomes" id="UP000298390">
    <property type="component" value="Unassembled WGS sequence"/>
</dbReference>
<evidence type="ECO:0000313" key="2">
    <source>
        <dbReference type="Proteomes" id="UP000298390"/>
    </source>
</evidence>
<protein>
    <submittedName>
        <fullName evidence="1">Uncharacterized protein</fullName>
    </submittedName>
</protein>
<reference evidence="1 2" key="1">
    <citation type="submission" date="2019-01" db="EMBL/GenBank/DDBJ databases">
        <title>Genome sequencing of the rare red list fungi Fomitopsis rosea.</title>
        <authorList>
            <person name="Buettner E."/>
            <person name="Kellner H."/>
        </authorList>
    </citation>
    <scope>NUCLEOTIDE SEQUENCE [LARGE SCALE GENOMIC DNA]</scope>
    <source>
        <strain evidence="1 2">DSM 105464</strain>
    </source>
</reference>
<organism evidence="1 2">
    <name type="scientific">Rhodofomes roseus</name>
    <dbReference type="NCBI Taxonomy" id="34475"/>
    <lineage>
        <taxon>Eukaryota</taxon>
        <taxon>Fungi</taxon>
        <taxon>Dikarya</taxon>
        <taxon>Basidiomycota</taxon>
        <taxon>Agaricomycotina</taxon>
        <taxon>Agaricomycetes</taxon>
        <taxon>Polyporales</taxon>
        <taxon>Rhodofomes</taxon>
    </lineage>
</organism>
<evidence type="ECO:0000313" key="1">
    <source>
        <dbReference type="EMBL" id="TFY56743.1"/>
    </source>
</evidence>
<name>A0A4Y9Y4M9_9APHY</name>
<dbReference type="EMBL" id="SEKV01000479">
    <property type="protein sequence ID" value="TFY56743.1"/>
    <property type="molecule type" value="Genomic_DNA"/>
</dbReference>
<dbReference type="AlphaFoldDB" id="A0A4Y9Y4M9"/>